<name>A0ABD2IK74_HETSC</name>
<dbReference type="Proteomes" id="UP001620645">
    <property type="component" value="Unassembled WGS sequence"/>
</dbReference>
<reference evidence="1 2" key="1">
    <citation type="submission" date="2024-10" db="EMBL/GenBank/DDBJ databases">
        <authorList>
            <person name="Kim D."/>
        </authorList>
    </citation>
    <scope>NUCLEOTIDE SEQUENCE [LARGE SCALE GENOMIC DNA]</scope>
    <source>
        <strain evidence="1">Taebaek</strain>
    </source>
</reference>
<dbReference type="Gene3D" id="3.40.50.1820">
    <property type="entry name" value="alpha/beta hydrolase"/>
    <property type="match status" value="1"/>
</dbReference>
<evidence type="ECO:0000313" key="2">
    <source>
        <dbReference type="Proteomes" id="UP001620645"/>
    </source>
</evidence>
<proteinExistence type="predicted"/>
<evidence type="ECO:0008006" key="3">
    <source>
        <dbReference type="Google" id="ProtNLM"/>
    </source>
</evidence>
<comment type="caution">
    <text evidence="1">The sequence shown here is derived from an EMBL/GenBank/DDBJ whole genome shotgun (WGS) entry which is preliminary data.</text>
</comment>
<keyword evidence="2" id="KW-1185">Reference proteome</keyword>
<organism evidence="1 2">
    <name type="scientific">Heterodera schachtii</name>
    <name type="common">Sugarbeet cyst nematode worm</name>
    <name type="synonym">Tylenchus schachtii</name>
    <dbReference type="NCBI Taxonomy" id="97005"/>
    <lineage>
        <taxon>Eukaryota</taxon>
        <taxon>Metazoa</taxon>
        <taxon>Ecdysozoa</taxon>
        <taxon>Nematoda</taxon>
        <taxon>Chromadorea</taxon>
        <taxon>Rhabditida</taxon>
        <taxon>Tylenchina</taxon>
        <taxon>Tylenchomorpha</taxon>
        <taxon>Tylenchoidea</taxon>
        <taxon>Heteroderidae</taxon>
        <taxon>Heteroderinae</taxon>
        <taxon>Heterodera</taxon>
    </lineage>
</organism>
<sequence>MRSPPLRLLFCHGLGAAKTDAQLMGQWARQKQIEFQIIQYQNYGDPSNVWAVNQWVRDIGVELARDQNAAVAANNPSRGTVAACASAGAQALLRALWHSPLLAQHLAGLLLLSPGVCMEVPNYVQRVLPDQWDALRAGLPVDHPSADRTIQLRINMDSLKDYERNCVIRRDSPLAPLHFPIRIVHGLYDKLVPIENCVELLQRLPAHDKAMHVVPCGHVITDTTTMLFALDSLWAQICRRREEENAAERQNAKVPEAILR</sequence>
<dbReference type="InterPro" id="IPR029058">
    <property type="entry name" value="AB_hydrolase_fold"/>
</dbReference>
<accession>A0ABD2IK74</accession>
<gene>
    <name evidence="1" type="ORF">niasHS_014095</name>
</gene>
<dbReference type="EMBL" id="JBICCN010000300">
    <property type="protein sequence ID" value="KAL3079813.1"/>
    <property type="molecule type" value="Genomic_DNA"/>
</dbReference>
<dbReference type="AlphaFoldDB" id="A0ABD2IK74"/>
<dbReference type="SUPFAM" id="SSF53474">
    <property type="entry name" value="alpha/beta-Hydrolases"/>
    <property type="match status" value="1"/>
</dbReference>
<protein>
    <recommendedName>
        <fullName evidence="3">Serine aminopeptidase S33 domain-containing protein</fullName>
    </recommendedName>
</protein>
<evidence type="ECO:0000313" key="1">
    <source>
        <dbReference type="EMBL" id="KAL3079813.1"/>
    </source>
</evidence>